<name>A0A816U0Y8_9BILA</name>
<dbReference type="EMBL" id="CAJNRG010008883">
    <property type="protein sequence ID" value="CAF2108004.1"/>
    <property type="molecule type" value="Genomic_DNA"/>
</dbReference>
<keyword evidence="1" id="KW-1133">Transmembrane helix</keyword>
<reference evidence="2" key="1">
    <citation type="submission" date="2021-02" db="EMBL/GenBank/DDBJ databases">
        <authorList>
            <person name="Nowell W R."/>
        </authorList>
    </citation>
    <scope>NUCLEOTIDE SEQUENCE</scope>
</reference>
<gene>
    <name evidence="2" type="ORF">XDN619_LOCUS20158</name>
</gene>
<dbReference type="AlphaFoldDB" id="A0A816U0Y8"/>
<evidence type="ECO:0000313" key="2">
    <source>
        <dbReference type="EMBL" id="CAF2108004.1"/>
    </source>
</evidence>
<feature type="transmembrane region" description="Helical" evidence="1">
    <location>
        <begin position="74"/>
        <end position="93"/>
    </location>
</feature>
<proteinExistence type="predicted"/>
<organism evidence="2 3">
    <name type="scientific">Rotaria magnacalcarata</name>
    <dbReference type="NCBI Taxonomy" id="392030"/>
    <lineage>
        <taxon>Eukaryota</taxon>
        <taxon>Metazoa</taxon>
        <taxon>Spiralia</taxon>
        <taxon>Gnathifera</taxon>
        <taxon>Rotifera</taxon>
        <taxon>Eurotatoria</taxon>
        <taxon>Bdelloidea</taxon>
        <taxon>Philodinida</taxon>
        <taxon>Philodinidae</taxon>
        <taxon>Rotaria</taxon>
    </lineage>
</organism>
<evidence type="ECO:0000313" key="3">
    <source>
        <dbReference type="Proteomes" id="UP000663887"/>
    </source>
</evidence>
<comment type="caution">
    <text evidence="2">The sequence shown here is derived from an EMBL/GenBank/DDBJ whole genome shotgun (WGS) entry which is preliminary data.</text>
</comment>
<keyword evidence="1" id="KW-0472">Membrane</keyword>
<sequence>MWIFTGKSIPPYIATIIPFFYFLGLVPRFWRQAKMTEPNFDSLPSMNDSSDIAIDLFNVVMLKLFYVFDDVFLVYKSCFQIIIRFLSYLMYLWGLNEEFVYE</sequence>
<protein>
    <submittedName>
        <fullName evidence="2">Uncharacterized protein</fullName>
    </submittedName>
</protein>
<feature type="transmembrane region" description="Helical" evidence="1">
    <location>
        <begin position="12"/>
        <end position="30"/>
    </location>
</feature>
<keyword evidence="1" id="KW-0812">Transmembrane</keyword>
<evidence type="ECO:0000256" key="1">
    <source>
        <dbReference type="SAM" id="Phobius"/>
    </source>
</evidence>
<accession>A0A816U0Y8</accession>
<dbReference type="Proteomes" id="UP000663887">
    <property type="component" value="Unassembled WGS sequence"/>
</dbReference>